<accession>A0ABT7M046</accession>
<evidence type="ECO:0000313" key="2">
    <source>
        <dbReference type="Proteomes" id="UP001230986"/>
    </source>
</evidence>
<reference evidence="1 2" key="1">
    <citation type="submission" date="2023-06" db="EMBL/GenBank/DDBJ databases">
        <title>Whole genome sequence of Oscillatoria calcuttensis NRMC-F 0142.</title>
        <authorList>
            <person name="Shakena Fathima T."/>
            <person name="Muralitharan G."/>
            <person name="Thajuddin N."/>
        </authorList>
    </citation>
    <scope>NUCLEOTIDE SEQUENCE [LARGE SCALE GENOMIC DNA]</scope>
    <source>
        <strain evidence="1 2">NRMC-F 0142</strain>
    </source>
</reference>
<dbReference type="EMBL" id="JASVEJ010000035">
    <property type="protein sequence ID" value="MDL5057623.1"/>
    <property type="molecule type" value="Genomic_DNA"/>
</dbReference>
<protein>
    <submittedName>
        <fullName evidence="1">DUF4276 family protein</fullName>
    </submittedName>
</protein>
<organism evidence="1 2">
    <name type="scientific">Geitlerinema calcuttense NRMC-F 0142</name>
    <dbReference type="NCBI Taxonomy" id="2922238"/>
    <lineage>
        <taxon>Bacteria</taxon>
        <taxon>Bacillati</taxon>
        <taxon>Cyanobacteriota</taxon>
        <taxon>Cyanophyceae</taxon>
        <taxon>Geitlerinematales</taxon>
        <taxon>Geitlerinemataceae</taxon>
        <taxon>Geitlerinema</taxon>
    </lineage>
</organism>
<comment type="caution">
    <text evidence="1">The sequence shown here is derived from an EMBL/GenBank/DDBJ whole genome shotgun (WGS) entry which is preliminary data.</text>
</comment>
<evidence type="ECO:0000313" key="1">
    <source>
        <dbReference type="EMBL" id="MDL5057623.1"/>
    </source>
</evidence>
<gene>
    <name evidence="1" type="ORF">QQ055_09185</name>
</gene>
<sequence length="187" mass="21417">MIALIAEDDTDCNALRKIVHRVLGVQMKTKSWASKGCSTLRRKLAAKIQVLSNEGCTAFIILHDLDRNPQNNTLNNEQKLRDTLEKESAKIQGINKHICIPIEELEAWFWSDPEVVRYVGRGQGKATQNPHLIEKPKEELIKLSMNEKRKPRYSTNMNVELAEMLNLELCSDRCPSFKDLLNFLNSL</sequence>
<dbReference type="InterPro" id="IPR025455">
    <property type="entry name" value="DUF4276"/>
</dbReference>
<proteinExistence type="predicted"/>
<dbReference type="Pfam" id="PF14103">
    <property type="entry name" value="DUF4276"/>
    <property type="match status" value="1"/>
</dbReference>
<dbReference type="RefSeq" id="WP_286004597.1">
    <property type="nucleotide sequence ID" value="NZ_JASVEJ010000035.1"/>
</dbReference>
<keyword evidence="2" id="KW-1185">Reference proteome</keyword>
<name>A0ABT7M046_9CYAN</name>
<dbReference type="Proteomes" id="UP001230986">
    <property type="component" value="Unassembled WGS sequence"/>
</dbReference>